<dbReference type="AlphaFoldDB" id="K6DA01"/>
<dbReference type="GO" id="GO:0009450">
    <property type="term" value="P:gamma-aminobutyric acid catabolic process"/>
    <property type="evidence" value="ECO:0007669"/>
    <property type="project" value="InterPro"/>
</dbReference>
<dbReference type="EMBL" id="AJLS01000056">
    <property type="protein sequence ID" value="EKN69367.1"/>
    <property type="molecule type" value="Genomic_DNA"/>
</dbReference>
<dbReference type="InterPro" id="IPR050740">
    <property type="entry name" value="Aldehyde_DH_Superfamily"/>
</dbReference>
<dbReference type="InterPro" id="IPR016162">
    <property type="entry name" value="Ald_DH_N"/>
</dbReference>
<evidence type="ECO:0000256" key="2">
    <source>
        <dbReference type="ARBA" id="ARBA00023002"/>
    </source>
</evidence>
<evidence type="ECO:0000256" key="3">
    <source>
        <dbReference type="PIRNR" id="PIRNR036492"/>
    </source>
</evidence>
<dbReference type="NCBIfam" id="TIGR01780">
    <property type="entry name" value="SSADH"/>
    <property type="match status" value="1"/>
</dbReference>
<name>K6DA01_9BACI</name>
<dbReference type="PANTHER" id="PTHR43353:SF5">
    <property type="entry name" value="SUCCINATE-SEMIALDEHYDE DEHYDROGENASE, MITOCHONDRIAL"/>
    <property type="match status" value="1"/>
</dbReference>
<keyword evidence="9" id="KW-1185">Reference proteome</keyword>
<dbReference type="InterPro" id="IPR015590">
    <property type="entry name" value="Aldehyde_DH_dom"/>
</dbReference>
<comment type="caution">
    <text evidence="8">The sequence shown here is derived from an EMBL/GenBank/DDBJ whole genome shotgun (WGS) entry which is preliminary data.</text>
</comment>
<gene>
    <name evidence="8" type="ORF">BABA_09916</name>
</gene>
<dbReference type="InterPro" id="IPR016160">
    <property type="entry name" value="Ald_DH_CS_CYS"/>
</dbReference>
<dbReference type="Gene3D" id="3.40.605.10">
    <property type="entry name" value="Aldehyde Dehydrogenase, Chain A, domain 1"/>
    <property type="match status" value="1"/>
</dbReference>
<dbReference type="PATRIC" id="fig|1117379.3.peg.2072"/>
<organism evidence="8 9">
    <name type="scientific">Neobacillus bataviensis LMG 21833</name>
    <dbReference type="NCBI Taxonomy" id="1117379"/>
    <lineage>
        <taxon>Bacteria</taxon>
        <taxon>Bacillati</taxon>
        <taxon>Bacillota</taxon>
        <taxon>Bacilli</taxon>
        <taxon>Bacillales</taxon>
        <taxon>Bacillaceae</taxon>
        <taxon>Neobacillus</taxon>
    </lineage>
</organism>
<evidence type="ECO:0000256" key="4">
    <source>
        <dbReference type="PIRSR" id="PIRSR036492-1"/>
    </source>
</evidence>
<dbReference type="Pfam" id="PF00171">
    <property type="entry name" value="Aldedh"/>
    <property type="match status" value="1"/>
</dbReference>
<dbReference type="CDD" id="cd07103">
    <property type="entry name" value="ALDH_F5_SSADH_GabD"/>
    <property type="match status" value="1"/>
</dbReference>
<dbReference type="InterPro" id="IPR029510">
    <property type="entry name" value="Ald_DH_CS_GLU"/>
</dbReference>
<comment type="similarity">
    <text evidence="1 3 6">Belongs to the aldehyde dehydrogenase family.</text>
</comment>
<feature type="active site" evidence="4">
    <location>
        <position position="289"/>
    </location>
</feature>
<dbReference type="PIRSF" id="PIRSF036492">
    <property type="entry name" value="ALDH"/>
    <property type="match status" value="1"/>
</dbReference>
<dbReference type="STRING" id="1117379.BABA_09916"/>
<feature type="active site" evidence="4 5">
    <location>
        <position position="255"/>
    </location>
</feature>
<dbReference type="InterPro" id="IPR016163">
    <property type="entry name" value="Ald_DH_C"/>
</dbReference>
<dbReference type="GO" id="GO:0004777">
    <property type="term" value="F:succinate-semialdehyde dehydrogenase (NAD+) activity"/>
    <property type="evidence" value="ECO:0007669"/>
    <property type="project" value="TreeGrafter"/>
</dbReference>
<dbReference type="InterPro" id="IPR012394">
    <property type="entry name" value="Aldehyde_DH_NAD(P)"/>
</dbReference>
<evidence type="ECO:0000313" key="9">
    <source>
        <dbReference type="Proteomes" id="UP000006316"/>
    </source>
</evidence>
<dbReference type="InterPro" id="IPR016161">
    <property type="entry name" value="Ald_DH/histidinol_DH"/>
</dbReference>
<dbReference type="FunFam" id="3.40.309.10:FF:000004">
    <property type="entry name" value="Succinate-semialdehyde dehydrogenase I"/>
    <property type="match status" value="1"/>
</dbReference>
<dbReference type="FunFam" id="3.40.605.10:FF:000005">
    <property type="entry name" value="Succinate-semialdehyde dehydrogenase I"/>
    <property type="match status" value="1"/>
</dbReference>
<dbReference type="PROSITE" id="PS00687">
    <property type="entry name" value="ALDEHYDE_DEHYDR_GLU"/>
    <property type="match status" value="1"/>
</dbReference>
<dbReference type="SUPFAM" id="SSF53720">
    <property type="entry name" value="ALDH-like"/>
    <property type="match status" value="1"/>
</dbReference>
<feature type="domain" description="Aldehyde dehydrogenase" evidence="7">
    <location>
        <begin position="19"/>
        <end position="479"/>
    </location>
</feature>
<dbReference type="PROSITE" id="PS00070">
    <property type="entry name" value="ALDEHYDE_DEHYDR_CYS"/>
    <property type="match status" value="1"/>
</dbReference>
<dbReference type="FunFam" id="3.40.605.10:FF:000026">
    <property type="entry name" value="Aldehyde dehydrogenase, putative"/>
    <property type="match status" value="1"/>
</dbReference>
<sequence>MDVIKQNYQIYPMYLNGDWVGSDYEVFTEIVNPATKEVIGAVPTGGAYEAKQAVDAAHKAFKLWSKKTAEERYHLLMKWFYLIEENKHEIARIMTIEQGKPLKEALGEVQYANGFISWYAEEGKRVYGETIPASHPNKRILVRKEPVGVIAAITPWNFPAAMITRKVAPALAAGCTAVVKPANQTPLTALKMVELAHEAGIPAGAINVITGRSSEIGEVWLKDPRVTKITFTGSTEVGKTLMRGAAENVKKVSLELGGNAPFIVMDDANLAKAAAGLVQSKFRNAGQTCICTNRVYVQENVADEFIKLFQAELEKLKVGNGLEEGTDIGPLIDKAAYKKVDGLVKDALKKGGKVTYSGLKPADENGYFYAPTILTDINDEMECMRDEIFGPLAPVSTFKTEEEAIERANNSCYGLAAYVYTDNLSRSFRITEQLEYGIIGLNDALPSVVQAPFGGYKESGLGREGGHYGIEEFLEVKYISIGLDI</sequence>
<evidence type="ECO:0000313" key="8">
    <source>
        <dbReference type="EMBL" id="EKN69367.1"/>
    </source>
</evidence>
<evidence type="ECO:0000256" key="5">
    <source>
        <dbReference type="PROSITE-ProRule" id="PRU10007"/>
    </source>
</evidence>
<accession>K6DA01</accession>
<dbReference type="Gene3D" id="3.40.309.10">
    <property type="entry name" value="Aldehyde Dehydrogenase, Chain A, domain 2"/>
    <property type="match status" value="1"/>
</dbReference>
<dbReference type="GO" id="GO:0006081">
    <property type="term" value="P:aldehyde metabolic process"/>
    <property type="evidence" value="ECO:0007669"/>
    <property type="project" value="InterPro"/>
</dbReference>
<dbReference type="Proteomes" id="UP000006316">
    <property type="component" value="Unassembled WGS sequence"/>
</dbReference>
<reference evidence="8 9" key="1">
    <citation type="journal article" date="2012" name="Front. Microbiol.">
        <title>Redundancy and modularity in membrane-associated dissimilatory nitrate reduction in Bacillus.</title>
        <authorList>
            <person name="Heylen K."/>
            <person name="Keltjens J."/>
        </authorList>
    </citation>
    <scope>NUCLEOTIDE SEQUENCE [LARGE SCALE GENOMIC DNA]</scope>
    <source>
        <strain evidence="9">LMG 21833T</strain>
    </source>
</reference>
<dbReference type="eggNOG" id="COG1012">
    <property type="taxonomic scope" value="Bacteria"/>
</dbReference>
<evidence type="ECO:0000259" key="7">
    <source>
        <dbReference type="Pfam" id="PF00171"/>
    </source>
</evidence>
<evidence type="ECO:0000256" key="6">
    <source>
        <dbReference type="RuleBase" id="RU003345"/>
    </source>
</evidence>
<proteinExistence type="inferred from homology"/>
<dbReference type="PANTHER" id="PTHR43353">
    <property type="entry name" value="SUCCINATE-SEMIALDEHYDE DEHYDROGENASE, MITOCHONDRIAL"/>
    <property type="match status" value="1"/>
</dbReference>
<evidence type="ECO:0000256" key="1">
    <source>
        <dbReference type="ARBA" id="ARBA00009986"/>
    </source>
</evidence>
<dbReference type="InterPro" id="IPR010102">
    <property type="entry name" value="Succ_semiAld_DH"/>
</dbReference>
<keyword evidence="2 3" id="KW-0560">Oxidoreductase</keyword>
<protein>
    <recommendedName>
        <fullName evidence="3">Aldehyde dehydrogenase</fullName>
    </recommendedName>
</protein>